<name>B0TJB6_SHEHH</name>
<dbReference type="Pfam" id="PF05567">
    <property type="entry name" value="T4P_PilY1"/>
    <property type="match status" value="1"/>
</dbReference>
<dbReference type="EMBL" id="CP000931">
    <property type="protein sequence ID" value="ABZ75707.1"/>
    <property type="molecule type" value="Genomic_DNA"/>
</dbReference>
<feature type="chain" id="PRO_5002753733" evidence="3">
    <location>
        <begin position="23"/>
        <end position="1198"/>
    </location>
</feature>
<dbReference type="RefSeq" id="WP_012276251.1">
    <property type="nucleotide sequence ID" value="NC_010334.1"/>
</dbReference>
<accession>B0TJB6</accession>
<gene>
    <name evidence="5" type="ordered locus">Shal_1138</name>
</gene>
<keyword evidence="3" id="KW-0732">Signal</keyword>
<reference evidence="5" key="1">
    <citation type="submission" date="2008-01" db="EMBL/GenBank/DDBJ databases">
        <title>Complete sequence of Shewanella halifaxensis HAW-EB4.</title>
        <authorList>
            <consortium name="US DOE Joint Genome Institute"/>
            <person name="Copeland A."/>
            <person name="Lucas S."/>
            <person name="Lapidus A."/>
            <person name="Glavina del Rio T."/>
            <person name="Dalin E."/>
            <person name="Tice H."/>
            <person name="Bruce D."/>
            <person name="Goodwin L."/>
            <person name="Pitluck S."/>
            <person name="Sims D."/>
            <person name="Brettin T."/>
            <person name="Detter J.C."/>
            <person name="Han C."/>
            <person name="Kuske C.R."/>
            <person name="Schmutz J."/>
            <person name="Larimer F."/>
            <person name="Land M."/>
            <person name="Hauser L."/>
            <person name="Kyrpides N."/>
            <person name="Kim E."/>
            <person name="Zhao J.-S."/>
            <person name="Richardson P."/>
        </authorList>
    </citation>
    <scope>NUCLEOTIDE SEQUENCE [LARGE SCALE GENOMIC DNA]</scope>
    <source>
        <strain evidence="5">HAW-EB4</strain>
    </source>
</reference>
<keyword evidence="1" id="KW-0479">Metal-binding</keyword>
<evidence type="ECO:0000256" key="3">
    <source>
        <dbReference type="SAM" id="SignalP"/>
    </source>
</evidence>
<evidence type="ECO:0000313" key="5">
    <source>
        <dbReference type="EMBL" id="ABZ75707.1"/>
    </source>
</evidence>
<dbReference type="Proteomes" id="UP000001317">
    <property type="component" value="Chromosome"/>
</dbReference>
<dbReference type="InterPro" id="IPR008707">
    <property type="entry name" value="B-propeller_PilY1"/>
</dbReference>
<dbReference type="KEGG" id="shl:Shal_1138"/>
<evidence type="ECO:0000313" key="6">
    <source>
        <dbReference type="Proteomes" id="UP000001317"/>
    </source>
</evidence>
<proteinExistence type="predicted"/>
<organism evidence="5 6">
    <name type="scientific">Shewanella halifaxensis (strain HAW-EB4)</name>
    <dbReference type="NCBI Taxonomy" id="458817"/>
    <lineage>
        <taxon>Bacteria</taxon>
        <taxon>Pseudomonadati</taxon>
        <taxon>Pseudomonadota</taxon>
        <taxon>Gammaproteobacteria</taxon>
        <taxon>Alteromonadales</taxon>
        <taxon>Shewanellaceae</taxon>
        <taxon>Shewanella</taxon>
    </lineage>
</organism>
<sequence length="1198" mass="128919">MIKNLFCSAIAASIIVSACSFADDTELYLVDPNKATGKLPQVLFIFDNSGSMSTEDQNAVSKYCSAAGKAAGDCSYADGFEDYLAGYSGYINGAGIYWNAGGIDNTSSMPVPDVPKDSRRFYADNNNCNKAAIALKERGRYTGYLREFKSSGQTGKWVSLAENEGFNQGAIVDCQQDILEFDSKNPGRKKQGGGTVAFDNGYPIDTKAMYTAGSDAAAQAQSVAETDFGEGNPVTLYTSHYLVWYQWVTTTDDGQNSGGTGTRLEVAKSALSNALETLKIPIEASLAVFNLNYPDEYEIDGGRIVSSMKDIRQNTANLASFISLINGMPAQTNTPLCETLYEAHQYFSGGAVIYGNKDSNAQGHYKIDGYVPNSPPSIQMSGSYTSPFKKCPDTAYVIYITDGAPTLDSAADGYIKTLTDNAAETGNYGPFDFTNTRGNTQTSYLPALASYMYNNDLVVGNKDSSGVDNKQNVMLSTIGFSDGADAAATLLEEAAYRGGYARRDNGVSKGYYVAKTGLALETALEDALKSILSVDSSFTSPSIASNNFDKTQTYNSAYFAMFLPGDGPRWSGNLKKLKVTSAGDIVGPGGTSKAIDAAGNISASTCTYWNICTSSNADGNKVNSGGVLPALRKALKSRVLYTNNSSSLLSVEDVASSSMYTLLGKPTIDSVVVDSETISVRQHLDWLYGVDVDDDDNDENRTEARMDVMGDPLHSKPLAINFGASSTSLDVRILVGTNQGLVHMFKDSDSGSKDYSVGTVEESWAFIPAELLSNVSALKSNLPTGKHSVYGMDLSPVAYTETDSTGKVNKAWVYLGMRRGGMSYYALDITNPDQPKFKWKIDSNATGLEELGQTWSEPVVTFIPGIESPVLIFGGGMASPDGTGEAVYIVNADTGAYIDKFTDSSMSSIPNKVAVLDSNNDGVTDRIYATDISGNVWRMDLPSKVSSDWSVFQFASISASLSPNNRMFFAEPAVAQTQFNNIHSQSGTLSYQNIPYDAVTVGTGNRTNPLNTSTDDMFYVFQDRNVVTKTFSGTNVPSPLELTDLYDVTSSAPITESDNVAFGKKRGWYYLLSATGEKSLSAALIFDGKVYFTSFIPPTNNEINLDAGICGFSGQGRLYVFDLHRGTRTNSQLYYEVGERVPDTPQIVIPESEDGEESKAYIIGVGKGECENGECKGTVELGSGLTTNRIYYHLDESN</sequence>
<evidence type="ECO:0000256" key="2">
    <source>
        <dbReference type="ARBA" id="ARBA00022837"/>
    </source>
</evidence>
<evidence type="ECO:0000259" key="4">
    <source>
        <dbReference type="Pfam" id="PF05567"/>
    </source>
</evidence>
<keyword evidence="6" id="KW-1185">Reference proteome</keyword>
<dbReference type="AlphaFoldDB" id="B0TJB6"/>
<dbReference type="GO" id="GO:0046872">
    <property type="term" value="F:metal ion binding"/>
    <property type="evidence" value="ECO:0007669"/>
    <property type="project" value="UniProtKB-KW"/>
</dbReference>
<dbReference type="Gene3D" id="3.40.50.410">
    <property type="entry name" value="von Willebrand factor, type A domain"/>
    <property type="match status" value="1"/>
</dbReference>
<keyword evidence="2" id="KW-0106">Calcium</keyword>
<dbReference type="STRING" id="458817.Shal_1138"/>
<feature type="domain" description="PilY1 beta-propeller" evidence="4">
    <location>
        <begin position="725"/>
        <end position="959"/>
    </location>
</feature>
<evidence type="ECO:0000256" key="1">
    <source>
        <dbReference type="ARBA" id="ARBA00022723"/>
    </source>
</evidence>
<protein>
    <submittedName>
        <fullName evidence="5">Type IV pilin biogenesis protein, putative</fullName>
    </submittedName>
</protein>
<dbReference type="PROSITE" id="PS51257">
    <property type="entry name" value="PROKAR_LIPOPROTEIN"/>
    <property type="match status" value="1"/>
</dbReference>
<dbReference type="HOGENOM" id="CLU_004773_0_0_6"/>
<dbReference type="eggNOG" id="COG3419">
    <property type="taxonomic scope" value="Bacteria"/>
</dbReference>
<feature type="signal peptide" evidence="3">
    <location>
        <begin position="1"/>
        <end position="22"/>
    </location>
</feature>
<dbReference type="SUPFAM" id="SSF89372">
    <property type="entry name" value="Fucose-specific lectin"/>
    <property type="match status" value="1"/>
</dbReference>
<dbReference type="InterPro" id="IPR036465">
    <property type="entry name" value="vWFA_dom_sf"/>
</dbReference>
<dbReference type="OrthoDB" id="7156875at2"/>